<dbReference type="CDD" id="cd14014">
    <property type="entry name" value="STKc_PknB_like"/>
    <property type="match status" value="1"/>
</dbReference>
<dbReference type="GO" id="GO:0004674">
    <property type="term" value="F:protein serine/threonine kinase activity"/>
    <property type="evidence" value="ECO:0007669"/>
    <property type="project" value="UniProtKB-EC"/>
</dbReference>
<dbReference type="PANTHER" id="PTHR43289:SF6">
    <property type="entry name" value="SERINE_THREONINE-PROTEIN KINASE NEKL-3"/>
    <property type="match status" value="1"/>
</dbReference>
<name>A0A2S9YMA3_9BACT</name>
<dbReference type="InterPro" id="IPR000719">
    <property type="entry name" value="Prot_kinase_dom"/>
</dbReference>
<dbReference type="PANTHER" id="PTHR43289">
    <property type="entry name" value="MITOGEN-ACTIVATED PROTEIN KINASE KINASE KINASE 20-RELATED"/>
    <property type="match status" value="1"/>
</dbReference>
<dbReference type="AlphaFoldDB" id="A0A2S9YMA3"/>
<dbReference type="RefSeq" id="WP_181233943.1">
    <property type="nucleotide sequence ID" value="NZ_PVNL01000079.1"/>
</dbReference>
<dbReference type="SUPFAM" id="SSF56112">
    <property type="entry name" value="Protein kinase-like (PK-like)"/>
    <property type="match status" value="1"/>
</dbReference>
<dbReference type="InterPro" id="IPR011009">
    <property type="entry name" value="Kinase-like_dom_sf"/>
</dbReference>
<evidence type="ECO:0000256" key="3">
    <source>
        <dbReference type="ARBA" id="ARBA00022777"/>
    </source>
</evidence>
<evidence type="ECO:0000256" key="4">
    <source>
        <dbReference type="ARBA" id="ARBA00022840"/>
    </source>
</evidence>
<evidence type="ECO:0000256" key="1">
    <source>
        <dbReference type="ARBA" id="ARBA00022679"/>
    </source>
</evidence>
<keyword evidence="2" id="KW-0547">Nucleotide-binding</keyword>
<dbReference type="SMART" id="SM00220">
    <property type="entry name" value="S_TKc"/>
    <property type="match status" value="1"/>
</dbReference>
<comment type="caution">
    <text evidence="6">The sequence shown here is derived from an EMBL/GenBank/DDBJ whole genome shotgun (WGS) entry which is preliminary data.</text>
</comment>
<protein>
    <submittedName>
        <fullName evidence="6">Serine/threonine-protein kinase PknD</fullName>
        <ecNumber evidence="6">2.7.11.1</ecNumber>
    </submittedName>
</protein>
<evidence type="ECO:0000256" key="2">
    <source>
        <dbReference type="ARBA" id="ARBA00022741"/>
    </source>
</evidence>
<keyword evidence="4" id="KW-0067">ATP-binding</keyword>
<evidence type="ECO:0000313" key="6">
    <source>
        <dbReference type="EMBL" id="PRQ06212.1"/>
    </source>
</evidence>
<dbReference type="InterPro" id="IPR008271">
    <property type="entry name" value="Ser/Thr_kinase_AS"/>
</dbReference>
<feature type="domain" description="Protein kinase" evidence="5">
    <location>
        <begin position="135"/>
        <end position="434"/>
    </location>
</feature>
<gene>
    <name evidence="6" type="primary">pknD_5</name>
    <name evidence="6" type="ORF">ENSA7_40600</name>
</gene>
<keyword evidence="1 6" id="KW-0808">Transferase</keyword>
<proteinExistence type="predicted"/>
<dbReference type="PROSITE" id="PS50011">
    <property type="entry name" value="PROTEIN_KINASE_DOM"/>
    <property type="match status" value="1"/>
</dbReference>
<dbReference type="Gene3D" id="1.10.510.10">
    <property type="entry name" value="Transferase(Phosphotransferase) domain 1"/>
    <property type="match status" value="1"/>
</dbReference>
<dbReference type="Pfam" id="PF00069">
    <property type="entry name" value="Pkinase"/>
    <property type="match status" value="1"/>
</dbReference>
<reference evidence="6 7" key="1">
    <citation type="submission" date="2018-03" db="EMBL/GenBank/DDBJ databases">
        <title>Draft Genome Sequences of the Obligatory Marine Myxobacteria Enhygromyxa salina SWB007.</title>
        <authorList>
            <person name="Poehlein A."/>
            <person name="Moghaddam J.A."/>
            <person name="Harms H."/>
            <person name="Alanjari M."/>
            <person name="Koenig G.M."/>
            <person name="Daniel R."/>
            <person name="Schaeberle T.F."/>
        </authorList>
    </citation>
    <scope>NUCLEOTIDE SEQUENCE [LARGE SCALE GENOMIC DNA]</scope>
    <source>
        <strain evidence="6 7">SWB007</strain>
    </source>
</reference>
<dbReference type="EC" id="2.7.11.1" evidence="6"/>
<dbReference type="PROSITE" id="PS00108">
    <property type="entry name" value="PROTEIN_KINASE_ST"/>
    <property type="match status" value="1"/>
</dbReference>
<keyword evidence="3 6" id="KW-0418">Kinase</keyword>
<organism evidence="6 7">
    <name type="scientific">Enhygromyxa salina</name>
    <dbReference type="NCBI Taxonomy" id="215803"/>
    <lineage>
        <taxon>Bacteria</taxon>
        <taxon>Pseudomonadati</taxon>
        <taxon>Myxococcota</taxon>
        <taxon>Polyangia</taxon>
        <taxon>Nannocystales</taxon>
        <taxon>Nannocystaceae</taxon>
        <taxon>Enhygromyxa</taxon>
    </lineage>
</organism>
<evidence type="ECO:0000259" key="5">
    <source>
        <dbReference type="PROSITE" id="PS50011"/>
    </source>
</evidence>
<evidence type="ECO:0000313" key="7">
    <source>
        <dbReference type="Proteomes" id="UP000238823"/>
    </source>
</evidence>
<accession>A0A2S9YMA3</accession>
<sequence length="441" mass="48095">MAATNDLNLRFGALALQCDFIDAQQFARACASWATRAQGSLASVLAERGWLTAAQRAHIEKLLEASLADGQQADAATLTLPGPAPVEARGSEELELDFDLELDLDLSFEDLTTLDEAGGGDDRPSEASMTVCERIKLTQLHSSGGIGEVWRAFDEVLCREVALKRLRHDQASHPDHCAYFLREAQITGQLEHPGIVPLYDYSCDQDGSRCFYTMRFVQGRTLSEVISAFHRRRVELGEPTLSGPFFQLLEHFGSVCNTIAFAHSKGVVHRDLKGDNVIVGDFGEVVVLDWGLAKRVGHADDLARGDRVAASCGARAPASLGAVTATMPGERLGTPAYMAPEQALGLNDLIDQRTDVYGLAAILYEILTSRPPFRGDDVLSVMDAVAHEPPSRPSKWVADVPLALERICMRGLEKSMDARQQSVLELAAQVRNWLSELAGRQ</sequence>
<dbReference type="EMBL" id="PVNL01000079">
    <property type="protein sequence ID" value="PRQ06212.1"/>
    <property type="molecule type" value="Genomic_DNA"/>
</dbReference>
<dbReference type="GO" id="GO:0005524">
    <property type="term" value="F:ATP binding"/>
    <property type="evidence" value="ECO:0007669"/>
    <property type="project" value="UniProtKB-KW"/>
</dbReference>
<dbReference type="Proteomes" id="UP000238823">
    <property type="component" value="Unassembled WGS sequence"/>
</dbReference>
<dbReference type="Gene3D" id="3.30.200.20">
    <property type="entry name" value="Phosphorylase Kinase, domain 1"/>
    <property type="match status" value="1"/>
</dbReference>